<name>A0A939LVC2_9CELL</name>
<dbReference type="EMBL" id="JAGEMK010000012">
    <property type="protein sequence ID" value="MBO1753390.1"/>
    <property type="molecule type" value="Genomic_DNA"/>
</dbReference>
<dbReference type="AlphaFoldDB" id="A0A939LVC2"/>
<dbReference type="PANTHER" id="PTHR38445">
    <property type="entry name" value="HTH-TYPE TRANSCRIPTIONAL REPRESSOR YTRA"/>
    <property type="match status" value="1"/>
</dbReference>
<dbReference type="Gene3D" id="1.10.10.10">
    <property type="entry name" value="Winged helix-like DNA-binding domain superfamily/Winged helix DNA-binding domain"/>
    <property type="match status" value="1"/>
</dbReference>
<proteinExistence type="predicted"/>
<evidence type="ECO:0000256" key="1">
    <source>
        <dbReference type="ARBA" id="ARBA00023015"/>
    </source>
</evidence>
<keyword evidence="1" id="KW-0805">Transcription regulation</keyword>
<evidence type="ECO:0000313" key="7">
    <source>
        <dbReference type="Proteomes" id="UP000664209"/>
    </source>
</evidence>
<dbReference type="CDD" id="cd07377">
    <property type="entry name" value="WHTH_GntR"/>
    <property type="match status" value="1"/>
</dbReference>
<dbReference type="SUPFAM" id="SSF46785">
    <property type="entry name" value="Winged helix' DNA-binding domain"/>
    <property type="match status" value="1"/>
</dbReference>
<evidence type="ECO:0000256" key="2">
    <source>
        <dbReference type="ARBA" id="ARBA00023125"/>
    </source>
</evidence>
<dbReference type="GO" id="GO:0003677">
    <property type="term" value="F:DNA binding"/>
    <property type="evidence" value="ECO:0007669"/>
    <property type="project" value="UniProtKB-KW"/>
</dbReference>
<organism evidence="6 7">
    <name type="scientific">Actinotalea soli</name>
    <dbReference type="NCBI Taxonomy" id="2819234"/>
    <lineage>
        <taxon>Bacteria</taxon>
        <taxon>Bacillati</taxon>
        <taxon>Actinomycetota</taxon>
        <taxon>Actinomycetes</taxon>
        <taxon>Micrococcales</taxon>
        <taxon>Cellulomonadaceae</taxon>
        <taxon>Actinotalea</taxon>
    </lineage>
</organism>
<dbReference type="Pfam" id="PF00392">
    <property type="entry name" value="GntR"/>
    <property type="match status" value="1"/>
</dbReference>
<sequence>MFDGRDPIYLQIADRIRTEILNGSLREEEQVMSTTQYATTYRINPATAAKAFAQLVDEGVLYKRRGVGMFVSPEARDQLMAGRRERFFTDVLEPLVAEARVLGIPLTEVADRLRQLDAGSGPTAAPQVARTAAPEGAALEDGGVR</sequence>
<dbReference type="InterPro" id="IPR036388">
    <property type="entry name" value="WH-like_DNA-bd_sf"/>
</dbReference>
<evidence type="ECO:0000313" key="6">
    <source>
        <dbReference type="EMBL" id="MBO1753390.1"/>
    </source>
</evidence>
<feature type="domain" description="HTH gntR-type" evidence="5">
    <location>
        <begin position="6"/>
        <end position="74"/>
    </location>
</feature>
<dbReference type="SMART" id="SM00345">
    <property type="entry name" value="HTH_GNTR"/>
    <property type="match status" value="1"/>
</dbReference>
<reference evidence="6" key="1">
    <citation type="submission" date="2021-03" db="EMBL/GenBank/DDBJ databases">
        <title>Actinotalea soli sp. nov., isolated from soil.</title>
        <authorList>
            <person name="Ping W."/>
            <person name="Zhang J."/>
        </authorList>
    </citation>
    <scope>NUCLEOTIDE SEQUENCE</scope>
    <source>
        <strain evidence="6">BY-33</strain>
    </source>
</reference>
<dbReference type="InterPro" id="IPR036390">
    <property type="entry name" value="WH_DNA-bd_sf"/>
</dbReference>
<keyword evidence="2" id="KW-0238">DNA-binding</keyword>
<feature type="region of interest" description="Disordered" evidence="4">
    <location>
        <begin position="117"/>
        <end position="145"/>
    </location>
</feature>
<protein>
    <submittedName>
        <fullName evidence="6">GntR family transcriptional regulator</fullName>
    </submittedName>
</protein>
<dbReference type="GO" id="GO:0003700">
    <property type="term" value="F:DNA-binding transcription factor activity"/>
    <property type="evidence" value="ECO:0007669"/>
    <property type="project" value="InterPro"/>
</dbReference>
<keyword evidence="7" id="KW-1185">Reference proteome</keyword>
<evidence type="ECO:0000256" key="3">
    <source>
        <dbReference type="ARBA" id="ARBA00023163"/>
    </source>
</evidence>
<evidence type="ECO:0000256" key="4">
    <source>
        <dbReference type="SAM" id="MobiDB-lite"/>
    </source>
</evidence>
<dbReference type="PROSITE" id="PS50949">
    <property type="entry name" value="HTH_GNTR"/>
    <property type="match status" value="1"/>
</dbReference>
<dbReference type="RefSeq" id="WP_208057080.1">
    <property type="nucleotide sequence ID" value="NZ_JAGEMK010000012.1"/>
</dbReference>
<accession>A0A939LVC2</accession>
<comment type="caution">
    <text evidence="6">The sequence shown here is derived from an EMBL/GenBank/DDBJ whole genome shotgun (WGS) entry which is preliminary data.</text>
</comment>
<dbReference type="Proteomes" id="UP000664209">
    <property type="component" value="Unassembled WGS sequence"/>
</dbReference>
<gene>
    <name evidence="6" type="ORF">J4G33_16395</name>
</gene>
<keyword evidence="3" id="KW-0804">Transcription</keyword>
<dbReference type="InterPro" id="IPR000524">
    <property type="entry name" value="Tscrpt_reg_HTH_GntR"/>
</dbReference>
<dbReference type="PANTHER" id="PTHR38445:SF10">
    <property type="entry name" value="GNTR-FAMILY TRANSCRIPTIONAL REGULATOR"/>
    <property type="match status" value="1"/>
</dbReference>
<evidence type="ECO:0000259" key="5">
    <source>
        <dbReference type="PROSITE" id="PS50949"/>
    </source>
</evidence>